<dbReference type="HAMAP" id="MF_01940">
    <property type="entry name" value="RNA_CPDase"/>
    <property type="match status" value="1"/>
</dbReference>
<dbReference type="GO" id="GO:0016874">
    <property type="term" value="F:ligase activity"/>
    <property type="evidence" value="ECO:0007669"/>
    <property type="project" value="UniProtKB-KW"/>
</dbReference>
<accession>A0A1S2KTL1</accession>
<dbReference type="GO" id="GO:0004113">
    <property type="term" value="F:2',3'-cyclic-nucleotide 3'-phosphodiesterase activity"/>
    <property type="evidence" value="ECO:0007669"/>
    <property type="project" value="InterPro"/>
</dbReference>
<dbReference type="AlphaFoldDB" id="A0A1S2KTL1"/>
<reference evidence="4 5" key="2">
    <citation type="journal article" date="2017" name="Genome Announc.">
        <title>Draft Genome Sequences of Four Alkaliphilic Bacteria Belonging to the Anaerobacillus Genus.</title>
        <authorList>
            <person name="Bassil N.M."/>
            <person name="Lloyd J.R."/>
        </authorList>
    </citation>
    <scope>NUCLEOTIDE SEQUENCE [LARGE SCALE GENOMIC DNA]</scope>
    <source>
        <strain evidence="4 5">NB2006</strain>
    </source>
</reference>
<evidence type="ECO:0000313" key="3">
    <source>
        <dbReference type="EMBL" id="OIJ03508.1"/>
    </source>
</evidence>
<dbReference type="NCBIfam" id="TIGR02258">
    <property type="entry name" value="2_5_ligase"/>
    <property type="match status" value="1"/>
</dbReference>
<feature type="short sequence motif" description="HXTX 1" evidence="2">
    <location>
        <begin position="42"/>
        <end position="45"/>
    </location>
</feature>
<dbReference type="Pfam" id="PF13563">
    <property type="entry name" value="2_5_RNA_ligase2"/>
    <property type="match status" value="1"/>
</dbReference>
<evidence type="ECO:0000256" key="1">
    <source>
        <dbReference type="ARBA" id="ARBA00022801"/>
    </source>
</evidence>
<reference evidence="4" key="4">
    <citation type="submission" date="2020-10" db="EMBL/GenBank/DDBJ databases">
        <authorList>
            <person name="Bassil N.M."/>
            <person name="Lloyd J.R."/>
        </authorList>
    </citation>
    <scope>NUCLEOTIDE SEQUENCE</scope>
    <source>
        <strain evidence="4">NB2006</strain>
    </source>
</reference>
<dbReference type="OrthoDB" id="9789350at2"/>
<dbReference type="RefSeq" id="WP_071319573.1">
    <property type="nucleotide sequence ID" value="NZ_CP063356.2"/>
</dbReference>
<sequence length="188" mass="21911">MTVQPHYFIAVTIDDKVKQKLASWCENEHLPFQRFVHKQDLHITLAFLGGVESLILEELKEALQVMAKQHVPFTLTIDNLGYFGKNQAPRIFWASVKQENKLYELQKDVHQTCVDLGIKLEDRAYSPHITLARKYIAEEPYADDALKEKFHSYLKSESWRVASFVIYQTHLKKTPKYEVVASFKLSEL</sequence>
<proteinExistence type="inferred from homology"/>
<dbReference type="KEGG" id="aia:AWH56_013695"/>
<feature type="active site" description="Proton acceptor" evidence="2">
    <location>
        <position position="128"/>
    </location>
</feature>
<keyword evidence="3" id="KW-0436">Ligase</keyword>
<dbReference type="InterPro" id="IPR009097">
    <property type="entry name" value="Cyclic_Pdiesterase"/>
</dbReference>
<reference evidence="3 5" key="1">
    <citation type="submission" date="2016-10" db="EMBL/GenBank/DDBJ databases">
        <title>Draft genome sequences of four alkaliphilic bacteria belonging to the Anaerobacillus genus.</title>
        <authorList>
            <person name="Bassil N.M."/>
            <person name="Lloyd J.R."/>
        </authorList>
    </citation>
    <scope>NUCLEOTIDE SEQUENCE [LARGE SCALE GENOMIC DNA]</scope>
    <source>
        <strain evidence="3 5">NB2006</strain>
    </source>
</reference>
<dbReference type="GO" id="GO:0008664">
    <property type="term" value="F:RNA 2',3'-cyclic 3'-phosphodiesterase activity"/>
    <property type="evidence" value="ECO:0007669"/>
    <property type="project" value="UniProtKB-EC"/>
</dbReference>
<dbReference type="EC" id="3.1.4.58" evidence="2"/>
<reference evidence="4 5" key="3">
    <citation type="journal article" date="2019" name="Int. J. Syst. Evol. Microbiol.">
        <title>Anaerobacillus isosaccharinicus sp. nov., an alkaliphilic bacterium which degrades isosaccharinic acid.</title>
        <authorList>
            <person name="Bassil N.M."/>
            <person name="Lloyd J.R."/>
        </authorList>
    </citation>
    <scope>NUCLEOTIDE SEQUENCE [LARGE SCALE GENOMIC DNA]</scope>
    <source>
        <strain evidence="4 5">NB2006</strain>
    </source>
</reference>
<name>A0A1S2KTL1_9BACI</name>
<dbReference type="PANTHER" id="PTHR35561:SF1">
    <property type="entry name" value="RNA 2',3'-CYCLIC PHOSPHODIESTERASE"/>
    <property type="match status" value="1"/>
</dbReference>
<dbReference type="Gene3D" id="3.90.1140.10">
    <property type="entry name" value="Cyclic phosphodiesterase"/>
    <property type="match status" value="1"/>
</dbReference>
<dbReference type="EMBL" id="LQXD01000211">
    <property type="protein sequence ID" value="OIJ03508.1"/>
    <property type="molecule type" value="Genomic_DNA"/>
</dbReference>
<comment type="function">
    <text evidence="2">Hydrolyzes RNA 2',3'-cyclic phosphodiester to an RNA 2'-phosphomonoester.</text>
</comment>
<comment type="catalytic activity">
    <reaction evidence="2">
        <text>a 3'-end 2',3'-cyclophospho-ribonucleotide-RNA + H2O = a 3'-end 2'-phospho-ribonucleotide-RNA + H(+)</text>
        <dbReference type="Rhea" id="RHEA:11828"/>
        <dbReference type="Rhea" id="RHEA-COMP:10464"/>
        <dbReference type="Rhea" id="RHEA-COMP:17353"/>
        <dbReference type="ChEBI" id="CHEBI:15377"/>
        <dbReference type="ChEBI" id="CHEBI:15378"/>
        <dbReference type="ChEBI" id="CHEBI:83064"/>
        <dbReference type="ChEBI" id="CHEBI:173113"/>
        <dbReference type="EC" id="3.1.4.58"/>
    </reaction>
</comment>
<protein>
    <recommendedName>
        <fullName evidence="2">RNA 2',3'-cyclic phosphodiesterase</fullName>
        <shortName evidence="2">RNA 2',3'-CPDase</shortName>
        <ecNumber evidence="2">3.1.4.58</ecNumber>
    </recommendedName>
</protein>
<feature type="short sequence motif" description="HXTX 2" evidence="2">
    <location>
        <begin position="128"/>
        <end position="131"/>
    </location>
</feature>
<dbReference type="EMBL" id="CP063356">
    <property type="protein sequence ID" value="QOY33811.1"/>
    <property type="molecule type" value="Genomic_DNA"/>
</dbReference>
<evidence type="ECO:0000313" key="4">
    <source>
        <dbReference type="EMBL" id="QOY33811.1"/>
    </source>
</evidence>
<keyword evidence="5" id="KW-1185">Reference proteome</keyword>
<dbReference type="InterPro" id="IPR004175">
    <property type="entry name" value="RNA_CPDase"/>
</dbReference>
<comment type="similarity">
    <text evidence="2">Belongs to the 2H phosphoesterase superfamily. ThpR family.</text>
</comment>
<dbReference type="PANTHER" id="PTHR35561">
    <property type="entry name" value="RNA 2',3'-CYCLIC PHOSPHODIESTERASE"/>
    <property type="match status" value="1"/>
</dbReference>
<feature type="active site" description="Proton donor" evidence="2">
    <location>
        <position position="42"/>
    </location>
</feature>
<organism evidence="3 5">
    <name type="scientific">Anaerobacillus isosaccharinicus</name>
    <dbReference type="NCBI Taxonomy" id="1532552"/>
    <lineage>
        <taxon>Bacteria</taxon>
        <taxon>Bacillati</taxon>
        <taxon>Bacillota</taxon>
        <taxon>Bacilli</taxon>
        <taxon>Bacillales</taxon>
        <taxon>Bacillaceae</taxon>
        <taxon>Anaerobacillus</taxon>
    </lineage>
</organism>
<evidence type="ECO:0000256" key="2">
    <source>
        <dbReference type="HAMAP-Rule" id="MF_01940"/>
    </source>
</evidence>
<evidence type="ECO:0000313" key="5">
    <source>
        <dbReference type="Proteomes" id="UP000180175"/>
    </source>
</evidence>
<dbReference type="Proteomes" id="UP000180175">
    <property type="component" value="Chromosome"/>
</dbReference>
<gene>
    <name evidence="4" type="primary">thpR</name>
    <name evidence="4" type="ORF">AWH56_013695</name>
    <name evidence="3" type="ORF">AWH56_24695</name>
</gene>
<keyword evidence="1 2" id="KW-0378">Hydrolase</keyword>
<dbReference type="SUPFAM" id="SSF55144">
    <property type="entry name" value="LigT-like"/>
    <property type="match status" value="1"/>
</dbReference>